<feature type="compositionally biased region" description="Polar residues" evidence="1">
    <location>
        <begin position="578"/>
        <end position="590"/>
    </location>
</feature>
<dbReference type="EMBL" id="QUQM01000002">
    <property type="protein sequence ID" value="KAA8652830.1"/>
    <property type="molecule type" value="Genomic_DNA"/>
</dbReference>
<evidence type="ECO:0000313" key="3">
    <source>
        <dbReference type="Proteomes" id="UP000324241"/>
    </source>
</evidence>
<dbReference type="GeneID" id="54324441"/>
<dbReference type="Gene3D" id="1.10.287.1490">
    <property type="match status" value="1"/>
</dbReference>
<feature type="compositionally biased region" description="Polar residues" evidence="1">
    <location>
        <begin position="607"/>
        <end position="623"/>
    </location>
</feature>
<dbReference type="VEuPathDB" id="FungiDB:EYZ11_007200"/>
<organism evidence="2 3">
    <name type="scientific">Aspergillus tanneri</name>
    <dbReference type="NCBI Taxonomy" id="1220188"/>
    <lineage>
        <taxon>Eukaryota</taxon>
        <taxon>Fungi</taxon>
        <taxon>Dikarya</taxon>
        <taxon>Ascomycota</taxon>
        <taxon>Pezizomycotina</taxon>
        <taxon>Eurotiomycetes</taxon>
        <taxon>Eurotiomycetidae</taxon>
        <taxon>Eurotiales</taxon>
        <taxon>Aspergillaceae</taxon>
        <taxon>Aspergillus</taxon>
        <taxon>Aspergillus subgen. Circumdati</taxon>
    </lineage>
</organism>
<feature type="region of interest" description="Disordered" evidence="1">
    <location>
        <begin position="573"/>
        <end position="641"/>
    </location>
</feature>
<dbReference type="RefSeq" id="XP_033432191.1">
    <property type="nucleotide sequence ID" value="XM_033566434.1"/>
</dbReference>
<dbReference type="AlphaFoldDB" id="A0A5M9N543"/>
<evidence type="ECO:0000313" key="2">
    <source>
        <dbReference type="EMBL" id="KAA8652830.1"/>
    </source>
</evidence>
<accession>A0A5M9N543</accession>
<feature type="region of interest" description="Disordered" evidence="1">
    <location>
        <begin position="516"/>
        <end position="538"/>
    </location>
</feature>
<dbReference type="OrthoDB" id="4833301at2759"/>
<proteinExistence type="predicted"/>
<dbReference type="Proteomes" id="UP000324241">
    <property type="component" value="Unassembled WGS sequence"/>
</dbReference>
<name>A0A5M9N543_9EURO</name>
<reference evidence="2 3" key="1">
    <citation type="submission" date="2019-08" db="EMBL/GenBank/DDBJ databases">
        <title>The genome sequence of a newly discovered highly antifungal drug resistant Aspergillus species, Aspergillus tanneri NIH 1004.</title>
        <authorList>
            <person name="Mounaud S."/>
            <person name="Singh I."/>
            <person name="Joardar V."/>
            <person name="Pakala S."/>
            <person name="Pakala S."/>
            <person name="Venepally P."/>
            <person name="Chung J.K."/>
            <person name="Losada L."/>
            <person name="Nierman W.C."/>
        </authorList>
    </citation>
    <scope>NUCLEOTIDE SEQUENCE [LARGE SCALE GENOMIC DNA]</scope>
    <source>
        <strain evidence="2 3">NIH1004</strain>
    </source>
</reference>
<evidence type="ECO:0000256" key="1">
    <source>
        <dbReference type="SAM" id="MobiDB-lite"/>
    </source>
</evidence>
<gene>
    <name evidence="2" type="ORF">ATNIH1004_001739</name>
</gene>
<sequence length="641" mass="71872">MEYGVYLKFWIGGIWLLPDEILNIYHGPIAMMIQNESFGVDNGWALGLPGGQAPSRDPVSPMKKVDKGGGATFPFHHHSSSISNRSITITSPSSHHHRHITIITSQLSSKWTSFLADHLLIPIPIPILNRHQYLPHAMTATLERSVSRTSSMSIPISSPRLSLIHETTPPSLTDPTLSHIHDRLTLLDSRLLELRSTILTKDGYVDRRNREDEHIRREFEAHRSISSRIDLNVVALRTDVDQLKSGIFQLKSSIGQFGNDTVFLRSDIDHLSKNIEQIQSDLKQLQTDVCGSSVEISKLHVTISQLRTDLITLQHETSRHLNSVFDRFSLIESRMKHSERVRFNSLAHTTHAPITPVPVVEVDGTLQWPEYFPRTVWRFWCLKKRSRIDRLVQLADFYELGGYQYWERMHQADSSFGSDSDSSDSSDYPSNLTRAEAVRLYPEAAHQALAATLGLVYYKIRNEVGEGPNAHIHTRPPKRQQEDMASVNSGFKHKPVKMARRPNDLSPTALHKLITGPSLESKSMASEESDKLGWNAHSETSDEAMSKLRGIVSEEVGALLRALERGRIKLKPGRADQANISPTESKSGSRNGKLGLDGANDEYERTLPNTVTTEIVSLSSGKTNKMEDHELPDTASDATSP</sequence>
<comment type="caution">
    <text evidence="2">The sequence shown here is derived from an EMBL/GenBank/DDBJ whole genome shotgun (WGS) entry which is preliminary data.</text>
</comment>
<protein>
    <submittedName>
        <fullName evidence="2">Uncharacterized protein</fullName>
    </submittedName>
</protein>